<evidence type="ECO:0000259" key="1">
    <source>
        <dbReference type="Pfam" id="PF08348"/>
    </source>
</evidence>
<dbReference type="EMBL" id="VSSQ01085151">
    <property type="protein sequence ID" value="MPN32892.1"/>
    <property type="molecule type" value="Genomic_DNA"/>
</dbReference>
<accession>A0A645H3J3</accession>
<reference evidence="3" key="1">
    <citation type="submission" date="2019-08" db="EMBL/GenBank/DDBJ databases">
        <authorList>
            <person name="Kucharzyk K."/>
            <person name="Murdoch R.W."/>
            <person name="Higgins S."/>
            <person name="Loffler F."/>
        </authorList>
    </citation>
    <scope>NUCLEOTIDE SEQUENCE</scope>
</reference>
<gene>
    <name evidence="3" type="ORF">SDC9_180375</name>
</gene>
<dbReference type="InterPro" id="IPR039445">
    <property type="entry name" value="DauR-like_HTH"/>
</dbReference>
<organism evidence="3">
    <name type="scientific">bioreactor metagenome</name>
    <dbReference type="NCBI Taxonomy" id="1076179"/>
    <lineage>
        <taxon>unclassified sequences</taxon>
        <taxon>metagenomes</taxon>
        <taxon>ecological metagenomes</taxon>
    </lineage>
</organism>
<dbReference type="InterPro" id="IPR039446">
    <property type="entry name" value="DauR-like"/>
</dbReference>
<evidence type="ECO:0008006" key="4">
    <source>
        <dbReference type="Google" id="ProtNLM"/>
    </source>
</evidence>
<evidence type="ECO:0000259" key="2">
    <source>
        <dbReference type="Pfam" id="PF13309"/>
    </source>
</evidence>
<dbReference type="AlphaFoldDB" id="A0A645H3J3"/>
<feature type="domain" description="YheO-like" evidence="1">
    <location>
        <begin position="2"/>
        <end position="93"/>
    </location>
</feature>
<proteinExistence type="predicted"/>
<name>A0A645H3J3_9ZZZZ</name>
<dbReference type="PANTHER" id="PTHR35568:SF1">
    <property type="entry name" value="TRANSCRIPTIONAL REGULATOR DAUR"/>
    <property type="match status" value="1"/>
</dbReference>
<comment type="caution">
    <text evidence="3">The sequence shown here is derived from an EMBL/GenBank/DDBJ whole genome shotgun (WGS) entry which is preliminary data.</text>
</comment>
<protein>
    <recommendedName>
        <fullName evidence="4">Transcriptional regulator DauR</fullName>
    </recommendedName>
</protein>
<feature type="domain" description="Transcriptional regulator DauR-like HTH" evidence="2">
    <location>
        <begin position="123"/>
        <end position="185"/>
    </location>
</feature>
<sequence length="191" mass="21600">MVLHDVSEGEHKIIAIAHGELTGRTADSPLTDFGEYLLESSDYNNVDFISNYPSHAPDGRAMRSSVSIIRDDNTKIIGFLCINYDMTRARMLKSLYEELTCTTALSSPSIQSETFVPSSESLLKEMLEETRAQRGGRPLRYTTKQEKLEILQSLEEKGFFSLKGAVETLCKELGKSRFTVYGYLREIRNNK</sequence>
<dbReference type="Pfam" id="PF13309">
    <property type="entry name" value="HTH_22"/>
    <property type="match status" value="1"/>
</dbReference>
<dbReference type="Pfam" id="PF08348">
    <property type="entry name" value="PAS_6"/>
    <property type="match status" value="1"/>
</dbReference>
<evidence type="ECO:0000313" key="3">
    <source>
        <dbReference type="EMBL" id="MPN32892.1"/>
    </source>
</evidence>
<dbReference type="PANTHER" id="PTHR35568">
    <property type="entry name" value="TRANSCRIPTIONAL REGULATOR DAUR"/>
    <property type="match status" value="1"/>
</dbReference>
<dbReference type="InterPro" id="IPR013559">
    <property type="entry name" value="YheO"/>
</dbReference>